<keyword evidence="3" id="KW-0520">NAD</keyword>
<dbReference type="PANTHER" id="PTHR43333:SF1">
    <property type="entry name" value="D-ISOMER SPECIFIC 2-HYDROXYACID DEHYDROGENASE NAD-BINDING DOMAIN-CONTAINING PROTEIN"/>
    <property type="match status" value="1"/>
</dbReference>
<evidence type="ECO:0000256" key="3">
    <source>
        <dbReference type="ARBA" id="ARBA00023027"/>
    </source>
</evidence>
<dbReference type="InterPro" id="IPR006139">
    <property type="entry name" value="D-isomer_2_OHA_DH_cat_dom"/>
</dbReference>
<keyword evidence="2 4" id="KW-0560">Oxidoreductase</keyword>
<dbReference type="GO" id="GO:0051287">
    <property type="term" value="F:NAD binding"/>
    <property type="evidence" value="ECO:0007669"/>
    <property type="project" value="InterPro"/>
</dbReference>
<dbReference type="GO" id="GO:0016616">
    <property type="term" value="F:oxidoreductase activity, acting on the CH-OH group of donors, NAD or NADP as acceptor"/>
    <property type="evidence" value="ECO:0007669"/>
    <property type="project" value="InterPro"/>
</dbReference>
<comment type="similarity">
    <text evidence="1 4">Belongs to the D-isomer specific 2-hydroxyacid dehydrogenase family.</text>
</comment>
<dbReference type="AlphaFoldDB" id="A0AAP8PPF5"/>
<dbReference type="Pfam" id="PF02826">
    <property type="entry name" value="2-Hacid_dh_C"/>
    <property type="match status" value="1"/>
</dbReference>
<evidence type="ECO:0000259" key="5">
    <source>
        <dbReference type="Pfam" id="PF00389"/>
    </source>
</evidence>
<comment type="caution">
    <text evidence="7">The sequence shown here is derived from an EMBL/GenBank/DDBJ whole genome shotgun (WGS) entry which is preliminary data.</text>
</comment>
<gene>
    <name evidence="7" type="ORF">CD158_05355</name>
</gene>
<evidence type="ECO:0000259" key="6">
    <source>
        <dbReference type="Pfam" id="PF02826"/>
    </source>
</evidence>
<feature type="domain" description="D-isomer specific 2-hydroxyacid dehydrogenase catalytic" evidence="5">
    <location>
        <begin position="8"/>
        <end position="302"/>
    </location>
</feature>
<proteinExistence type="inferred from homology"/>
<accession>A0AAP8PPF5</accession>
<dbReference type="RefSeq" id="WP_059107822.1">
    <property type="nucleotide sequence ID" value="NZ_AP024589.1"/>
</dbReference>
<evidence type="ECO:0000256" key="1">
    <source>
        <dbReference type="ARBA" id="ARBA00005854"/>
    </source>
</evidence>
<evidence type="ECO:0000256" key="2">
    <source>
        <dbReference type="ARBA" id="ARBA00023002"/>
    </source>
</evidence>
<protein>
    <submittedName>
        <fullName evidence="7">Hydroxyacid dehydrogenase</fullName>
    </submittedName>
</protein>
<evidence type="ECO:0000256" key="4">
    <source>
        <dbReference type="RuleBase" id="RU003719"/>
    </source>
</evidence>
<dbReference type="PANTHER" id="PTHR43333">
    <property type="entry name" value="2-HACID_DH_C DOMAIN-CONTAINING PROTEIN"/>
    <property type="match status" value="1"/>
</dbReference>
<dbReference type="InterPro" id="IPR029753">
    <property type="entry name" value="D-isomer_DH_CS"/>
</dbReference>
<dbReference type="InterPro" id="IPR006140">
    <property type="entry name" value="D-isomer_DH_NAD-bd"/>
</dbReference>
<reference evidence="7 8" key="1">
    <citation type="submission" date="2017-08" db="EMBL/GenBank/DDBJ databases">
        <title>Draft genome sequences of 64 type strains of genus Staph aureus.</title>
        <authorList>
            <person name="Cole K."/>
            <person name="Golubchik T."/>
            <person name="Russell J."/>
            <person name="Foster D."/>
            <person name="Llewelyn M."/>
            <person name="Wilson D."/>
            <person name="Crook D."/>
            <person name="Paul J."/>
        </authorList>
    </citation>
    <scope>NUCLEOTIDE SEQUENCE [LARGE SCALE GENOMIC DNA]</scope>
    <source>
        <strain evidence="7 8">NCTC 12101</strain>
    </source>
</reference>
<dbReference type="SUPFAM" id="SSF52283">
    <property type="entry name" value="Formate/glycerate dehydrogenase catalytic domain-like"/>
    <property type="match status" value="1"/>
</dbReference>
<feature type="domain" description="D-isomer specific 2-hydroxyacid dehydrogenase NAD-binding" evidence="6">
    <location>
        <begin position="105"/>
        <end position="277"/>
    </location>
</feature>
<dbReference type="PROSITE" id="PS00671">
    <property type="entry name" value="D_2_HYDROXYACID_DH_3"/>
    <property type="match status" value="1"/>
</dbReference>
<dbReference type="Proteomes" id="UP000242470">
    <property type="component" value="Unassembled WGS sequence"/>
</dbReference>
<dbReference type="InterPro" id="IPR036291">
    <property type="entry name" value="NAD(P)-bd_dom_sf"/>
</dbReference>
<dbReference type="EMBL" id="PPQW01000023">
    <property type="protein sequence ID" value="PNZ67841.1"/>
    <property type="molecule type" value="Genomic_DNA"/>
</dbReference>
<organism evidence="7 8">
    <name type="scientific">Staphylococcus auricularis</name>
    <dbReference type="NCBI Taxonomy" id="29379"/>
    <lineage>
        <taxon>Bacteria</taxon>
        <taxon>Bacillati</taxon>
        <taxon>Bacillota</taxon>
        <taxon>Bacilli</taxon>
        <taxon>Bacillales</taxon>
        <taxon>Staphylococcaceae</taxon>
        <taxon>Staphylococcus</taxon>
    </lineage>
</organism>
<dbReference type="Gene3D" id="3.40.50.720">
    <property type="entry name" value="NAD(P)-binding Rossmann-like Domain"/>
    <property type="match status" value="2"/>
</dbReference>
<name>A0AAP8PPF5_9STAP</name>
<evidence type="ECO:0000313" key="7">
    <source>
        <dbReference type="EMBL" id="PNZ67841.1"/>
    </source>
</evidence>
<dbReference type="SUPFAM" id="SSF51735">
    <property type="entry name" value="NAD(P)-binding Rossmann-fold domains"/>
    <property type="match status" value="1"/>
</dbReference>
<sequence length="316" mass="35493">MKAISLKPLKSQQQDLISAFPDVEFKFTSGVGEIDETDKASVDILFGYDGDLDEAFLASCPELKWIAWFATGVNNLPLDYIENNGIRLTNGKGIHAKQMAEFNIAYILDDYKNMKTSHINQLNKVYDSKITGTRLMGKTALILGTGEIARRTAYLLHAFDVKVLGINTSGHDADEIDEAYKLDALTDVLPQADIVINTLPETRDTIHLLQRKHFEVMKDDALFINVGRGTVVEENVLVEVLKDKVIRQAYLDVFENEPLTEDNPLYSLDNVVITAHITGNGKENNQEATDMFKRNLSHFLNKNELIENEVNPTQGY</sequence>
<dbReference type="Pfam" id="PF00389">
    <property type="entry name" value="2-Hacid_dh"/>
    <property type="match status" value="1"/>
</dbReference>
<dbReference type="GeneID" id="64981832"/>
<evidence type="ECO:0000313" key="8">
    <source>
        <dbReference type="Proteomes" id="UP000242470"/>
    </source>
</evidence>